<evidence type="ECO:0000256" key="3">
    <source>
        <dbReference type="ARBA" id="ARBA00023163"/>
    </source>
</evidence>
<dbReference type="CDD" id="cd01392">
    <property type="entry name" value="HTH_LacI"/>
    <property type="match status" value="1"/>
</dbReference>
<dbReference type="InterPro" id="IPR000843">
    <property type="entry name" value="HTH_LacI"/>
</dbReference>
<protein>
    <submittedName>
        <fullName evidence="5">LacI family transcriptional regulator</fullName>
    </submittedName>
</protein>
<dbReference type="PROSITE" id="PS50932">
    <property type="entry name" value="HTH_LACI_2"/>
    <property type="match status" value="1"/>
</dbReference>
<evidence type="ECO:0000313" key="5">
    <source>
        <dbReference type="EMBL" id="MCU6724300.1"/>
    </source>
</evidence>
<dbReference type="InterPro" id="IPR028082">
    <property type="entry name" value="Peripla_BP_I"/>
</dbReference>
<keyword evidence="2" id="KW-0238">DNA-binding</keyword>
<feature type="domain" description="HTH lacI-type" evidence="4">
    <location>
        <begin position="2"/>
        <end position="56"/>
    </location>
</feature>
<comment type="caution">
    <text evidence="5">The sequence shown here is derived from an EMBL/GenBank/DDBJ whole genome shotgun (WGS) entry which is preliminary data.</text>
</comment>
<dbReference type="Proteomes" id="UP001652338">
    <property type="component" value="Unassembled WGS sequence"/>
</dbReference>
<keyword evidence="6" id="KW-1185">Reference proteome</keyword>
<dbReference type="Gene3D" id="3.40.50.2300">
    <property type="match status" value="2"/>
</dbReference>
<dbReference type="PANTHER" id="PTHR30146">
    <property type="entry name" value="LACI-RELATED TRANSCRIPTIONAL REPRESSOR"/>
    <property type="match status" value="1"/>
</dbReference>
<evidence type="ECO:0000259" key="4">
    <source>
        <dbReference type="PROSITE" id="PS50932"/>
    </source>
</evidence>
<evidence type="ECO:0000313" key="6">
    <source>
        <dbReference type="Proteomes" id="UP001652338"/>
    </source>
</evidence>
<dbReference type="PANTHER" id="PTHR30146:SF109">
    <property type="entry name" value="HTH-TYPE TRANSCRIPTIONAL REGULATOR GALS"/>
    <property type="match status" value="1"/>
</dbReference>
<dbReference type="RefSeq" id="WP_256298708.1">
    <property type="nucleotide sequence ID" value="NZ_JAOQKE010000002.1"/>
</dbReference>
<dbReference type="SUPFAM" id="SSF47413">
    <property type="entry name" value="lambda repressor-like DNA-binding domains"/>
    <property type="match status" value="1"/>
</dbReference>
<sequence>MTTISDVAKAAGVSTATVSRVLSNSAAVKPLTRDAVLKAVEALDYKPNALARQMRTQETRTVIVIVPDISNTFFSEILFSIERCAQKYDYQILIADMHNQPNIESYYFQAIQQRTVDGIISLSANVAQKLMEQVAEEYPIVVANQYLENFNIPNVTINNINAAEEITEHLIKLGHTHIAHITSQPSLLLYRDRFNGYISALAKHGLPIDLELVRYGDSSIEGGYKQMTALLELNKPISAIFAAGDVMAVGAIKALKSAGLRVPEDIAVVGFDDIEISGFWEPSLTTVRPPKRQIGEVAFEKLLKLMRKQPLTQMKDILDYEIVIRESCGYHQNERRFVT</sequence>
<dbReference type="Pfam" id="PF00356">
    <property type="entry name" value="LacI"/>
    <property type="match status" value="1"/>
</dbReference>
<evidence type="ECO:0000256" key="1">
    <source>
        <dbReference type="ARBA" id="ARBA00023015"/>
    </source>
</evidence>
<accession>A0ABT2SII3</accession>
<reference evidence="5 6" key="1">
    <citation type="journal article" date="2021" name="ISME Commun">
        <title>Automated analysis of genomic sequences facilitates high-throughput and comprehensive description of bacteria.</title>
        <authorList>
            <person name="Hitch T.C.A."/>
        </authorList>
    </citation>
    <scope>NUCLEOTIDE SEQUENCE [LARGE SCALE GENOMIC DNA]</scope>
    <source>
        <strain evidence="5 6">Sanger_29</strain>
    </source>
</reference>
<dbReference type="PRINTS" id="PR00036">
    <property type="entry name" value="HTHLACI"/>
</dbReference>
<name>A0ABT2SII3_9FIRM</name>
<dbReference type="InterPro" id="IPR001761">
    <property type="entry name" value="Peripla_BP/Lac1_sug-bd_dom"/>
</dbReference>
<dbReference type="Gene3D" id="1.10.260.40">
    <property type="entry name" value="lambda repressor-like DNA-binding domains"/>
    <property type="match status" value="1"/>
</dbReference>
<dbReference type="PROSITE" id="PS00356">
    <property type="entry name" value="HTH_LACI_1"/>
    <property type="match status" value="1"/>
</dbReference>
<evidence type="ECO:0000256" key="2">
    <source>
        <dbReference type="ARBA" id="ARBA00023125"/>
    </source>
</evidence>
<gene>
    <name evidence="5" type="ORF">OCV47_02825</name>
</gene>
<proteinExistence type="predicted"/>
<organism evidence="5 6">
    <name type="scientific">Muricoprocola aceti</name>
    <dbReference type="NCBI Taxonomy" id="2981772"/>
    <lineage>
        <taxon>Bacteria</taxon>
        <taxon>Bacillati</taxon>
        <taxon>Bacillota</taxon>
        <taxon>Clostridia</taxon>
        <taxon>Lachnospirales</taxon>
        <taxon>Lachnospiraceae</taxon>
        <taxon>Muricoprocola</taxon>
    </lineage>
</organism>
<dbReference type="InterPro" id="IPR010982">
    <property type="entry name" value="Lambda_DNA-bd_dom_sf"/>
</dbReference>
<dbReference type="EMBL" id="JAOQKE010000002">
    <property type="protein sequence ID" value="MCU6724300.1"/>
    <property type="molecule type" value="Genomic_DNA"/>
</dbReference>
<dbReference type="SUPFAM" id="SSF53822">
    <property type="entry name" value="Periplasmic binding protein-like I"/>
    <property type="match status" value="1"/>
</dbReference>
<keyword evidence="1" id="KW-0805">Transcription regulation</keyword>
<dbReference type="CDD" id="cd06284">
    <property type="entry name" value="PBP1_LacI-like"/>
    <property type="match status" value="1"/>
</dbReference>
<dbReference type="Pfam" id="PF00532">
    <property type="entry name" value="Peripla_BP_1"/>
    <property type="match status" value="1"/>
</dbReference>
<keyword evidence="3" id="KW-0804">Transcription</keyword>
<dbReference type="SMART" id="SM00354">
    <property type="entry name" value="HTH_LACI"/>
    <property type="match status" value="1"/>
</dbReference>